<dbReference type="OrthoDB" id="6159607at2759"/>
<keyword evidence="3" id="KW-1185">Reference proteome</keyword>
<evidence type="ECO:0000313" key="2">
    <source>
        <dbReference type="EMBL" id="CAG5116611.1"/>
    </source>
</evidence>
<feature type="compositionally biased region" description="Polar residues" evidence="1">
    <location>
        <begin position="1"/>
        <end position="17"/>
    </location>
</feature>
<comment type="caution">
    <text evidence="2">The sequence shown here is derived from an EMBL/GenBank/DDBJ whole genome shotgun (WGS) entry which is preliminary data.</text>
</comment>
<dbReference type="EMBL" id="CAJHNH020000277">
    <property type="protein sequence ID" value="CAG5116611.1"/>
    <property type="molecule type" value="Genomic_DNA"/>
</dbReference>
<feature type="region of interest" description="Disordered" evidence="1">
    <location>
        <begin position="149"/>
        <end position="177"/>
    </location>
</feature>
<gene>
    <name evidence="2" type="ORF">CUNI_LOCUS2169</name>
</gene>
<accession>A0A8S3YMW5</accession>
<organism evidence="2 3">
    <name type="scientific">Candidula unifasciata</name>
    <dbReference type="NCBI Taxonomy" id="100452"/>
    <lineage>
        <taxon>Eukaryota</taxon>
        <taxon>Metazoa</taxon>
        <taxon>Spiralia</taxon>
        <taxon>Lophotrochozoa</taxon>
        <taxon>Mollusca</taxon>
        <taxon>Gastropoda</taxon>
        <taxon>Heterobranchia</taxon>
        <taxon>Euthyneura</taxon>
        <taxon>Panpulmonata</taxon>
        <taxon>Eupulmonata</taxon>
        <taxon>Stylommatophora</taxon>
        <taxon>Helicina</taxon>
        <taxon>Helicoidea</taxon>
        <taxon>Geomitridae</taxon>
        <taxon>Candidula</taxon>
    </lineage>
</organism>
<evidence type="ECO:0000256" key="1">
    <source>
        <dbReference type="SAM" id="MobiDB-lite"/>
    </source>
</evidence>
<dbReference type="AlphaFoldDB" id="A0A8S3YMW5"/>
<protein>
    <submittedName>
        <fullName evidence="2">Uncharacterized protein</fullName>
    </submittedName>
</protein>
<sequence>MNTVHQNTHKNPPNESFPNRGVDNVEFSKRRILRGNNSMEHKRHQMKRDQTDHKAWSVDVSQGTHLPYIGYDNSDKNKLRNSIGSCTDTIAEERRLFGPWQIPSADREQKLVSRLAPHKLPPPPDPRFDSWVNHFQHYWDIGANVKPVRKSLQKSSNTGTSLREESSMAENQSAHGDGKFYMTSYHRLMGQRPRRLIRLQAKDCQQENQTGREDESGQLSETYCNKLGGKHRVNERRHTGQDYEKEVLLPGLDRRYLGLQPMNKQQVEDMVMRLTRMTSAYKAKFSPNPHVWVDTSPGAHMVIKRENTIG</sequence>
<proteinExistence type="predicted"/>
<evidence type="ECO:0000313" key="3">
    <source>
        <dbReference type="Proteomes" id="UP000678393"/>
    </source>
</evidence>
<reference evidence="2" key="1">
    <citation type="submission" date="2021-04" db="EMBL/GenBank/DDBJ databases">
        <authorList>
            <consortium name="Molecular Ecology Group"/>
        </authorList>
    </citation>
    <scope>NUCLEOTIDE SEQUENCE</scope>
</reference>
<dbReference type="Proteomes" id="UP000678393">
    <property type="component" value="Unassembled WGS sequence"/>
</dbReference>
<feature type="region of interest" description="Disordered" evidence="1">
    <location>
        <begin position="1"/>
        <end position="22"/>
    </location>
</feature>
<name>A0A8S3YMW5_9EUPU</name>